<accession>A0ABS9WHB2</accession>
<sequence>MATRTFSSRADEEQLAFADALSRREYGMSYGQYCGTVLLGSIKATGSLPRPAQAEEDARKKAAASLIRGFSAHVRNPEVACLSDEGIRELIASRYD</sequence>
<keyword evidence="2" id="KW-1185">Reference proteome</keyword>
<dbReference type="EMBL" id="JAJMLW010000002">
    <property type="protein sequence ID" value="MCI2242150.1"/>
    <property type="molecule type" value="Genomic_DNA"/>
</dbReference>
<evidence type="ECO:0000313" key="1">
    <source>
        <dbReference type="EMBL" id="MCI2242150.1"/>
    </source>
</evidence>
<name>A0ABS9WHB2_9ACTN</name>
<evidence type="ECO:0008006" key="3">
    <source>
        <dbReference type="Google" id="ProtNLM"/>
    </source>
</evidence>
<gene>
    <name evidence="1" type="ORF">LPT13_07275</name>
</gene>
<evidence type="ECO:0000313" key="2">
    <source>
        <dbReference type="Proteomes" id="UP001430755"/>
    </source>
</evidence>
<reference evidence="1" key="1">
    <citation type="submission" date="2021-11" db="EMBL/GenBank/DDBJ databases">
        <title>A Novel Adlercreutzia Species, isolated from a Allomyrina dichotoma larva feces.</title>
        <authorList>
            <person name="Suh M.K."/>
        </authorList>
    </citation>
    <scope>NUCLEOTIDE SEQUENCE</scope>
    <source>
        <strain evidence="1">JBNU-10</strain>
    </source>
</reference>
<dbReference type="Proteomes" id="UP001430755">
    <property type="component" value="Unassembled WGS sequence"/>
</dbReference>
<organism evidence="1 2">
    <name type="scientific">Adlercreutzia faecimuris</name>
    <dbReference type="NCBI Taxonomy" id="2897341"/>
    <lineage>
        <taxon>Bacteria</taxon>
        <taxon>Bacillati</taxon>
        <taxon>Actinomycetota</taxon>
        <taxon>Coriobacteriia</taxon>
        <taxon>Eggerthellales</taxon>
        <taxon>Eggerthellaceae</taxon>
        <taxon>Adlercreutzia</taxon>
    </lineage>
</organism>
<proteinExistence type="predicted"/>
<comment type="caution">
    <text evidence="1">The sequence shown here is derived from an EMBL/GenBank/DDBJ whole genome shotgun (WGS) entry which is preliminary data.</text>
</comment>
<dbReference type="RefSeq" id="WP_242165077.1">
    <property type="nucleotide sequence ID" value="NZ_JAJMLW010000002.1"/>
</dbReference>
<protein>
    <recommendedName>
        <fullName evidence="3">Plasmid stabilization protein</fullName>
    </recommendedName>
</protein>